<gene>
    <name evidence="1" type="ORF">UFOPK3609_01297</name>
</gene>
<dbReference type="EMBL" id="CAFBMQ010000205">
    <property type="protein sequence ID" value="CAB4919107.1"/>
    <property type="molecule type" value="Genomic_DNA"/>
</dbReference>
<proteinExistence type="predicted"/>
<organism evidence="1">
    <name type="scientific">freshwater metagenome</name>
    <dbReference type="NCBI Taxonomy" id="449393"/>
    <lineage>
        <taxon>unclassified sequences</taxon>
        <taxon>metagenomes</taxon>
        <taxon>ecological metagenomes</taxon>
    </lineage>
</organism>
<dbReference type="AlphaFoldDB" id="A0A6J7HDN0"/>
<protein>
    <submittedName>
        <fullName evidence="1">Unannotated protein</fullName>
    </submittedName>
</protein>
<evidence type="ECO:0000313" key="1">
    <source>
        <dbReference type="EMBL" id="CAB4919107.1"/>
    </source>
</evidence>
<accession>A0A6J7HDN0</accession>
<name>A0A6J7HDN0_9ZZZZ</name>
<sequence>MPGISRSIETMVWRRRSKAARMVSTAARSPVSAAMAAACDTLATFEVAWDCRFVAALTTSEGPRIQPTRQPVIA</sequence>
<reference evidence="1" key="1">
    <citation type="submission" date="2020-05" db="EMBL/GenBank/DDBJ databases">
        <authorList>
            <person name="Chiriac C."/>
            <person name="Salcher M."/>
            <person name="Ghai R."/>
            <person name="Kavagutti S V."/>
        </authorList>
    </citation>
    <scope>NUCLEOTIDE SEQUENCE</scope>
</reference>